<proteinExistence type="predicted"/>
<organism evidence="3 4">
    <name type="scientific">Erythranthe guttata</name>
    <name type="common">Yellow monkey flower</name>
    <name type="synonym">Mimulus guttatus</name>
    <dbReference type="NCBI Taxonomy" id="4155"/>
    <lineage>
        <taxon>Eukaryota</taxon>
        <taxon>Viridiplantae</taxon>
        <taxon>Streptophyta</taxon>
        <taxon>Embryophyta</taxon>
        <taxon>Tracheophyta</taxon>
        <taxon>Spermatophyta</taxon>
        <taxon>Magnoliopsida</taxon>
        <taxon>eudicotyledons</taxon>
        <taxon>Gunneridae</taxon>
        <taxon>Pentapetalae</taxon>
        <taxon>asterids</taxon>
        <taxon>lamiids</taxon>
        <taxon>Lamiales</taxon>
        <taxon>Phrymaceae</taxon>
        <taxon>Erythranthe</taxon>
    </lineage>
</organism>
<evidence type="ECO:0000259" key="2">
    <source>
        <dbReference type="Pfam" id="PF03168"/>
    </source>
</evidence>
<dbReference type="Proteomes" id="UP000030748">
    <property type="component" value="Unassembled WGS sequence"/>
</dbReference>
<dbReference type="InterPro" id="IPR004864">
    <property type="entry name" value="LEA_2"/>
</dbReference>
<dbReference type="Gene3D" id="2.60.40.1820">
    <property type="match status" value="1"/>
</dbReference>
<feature type="transmembrane region" description="Helical" evidence="1">
    <location>
        <begin position="7"/>
        <end position="31"/>
    </location>
</feature>
<dbReference type="eggNOG" id="ENOG502RZ37">
    <property type="taxonomic scope" value="Eukaryota"/>
</dbReference>
<dbReference type="EMBL" id="KI630752">
    <property type="protein sequence ID" value="EYU33677.1"/>
    <property type="molecule type" value="Genomic_DNA"/>
</dbReference>
<gene>
    <name evidence="3" type="ORF">MIMGU_mgv1a023942mg</name>
</gene>
<dbReference type="PANTHER" id="PTHR31852">
    <property type="entry name" value="LATE EMBRYOGENESIS ABUNDANT (LEA) HYDROXYPROLINE-RICH GLYCOPROTEIN FAMILY"/>
    <property type="match status" value="1"/>
</dbReference>
<dbReference type="OrthoDB" id="1929523at2759"/>
<evidence type="ECO:0000313" key="3">
    <source>
        <dbReference type="EMBL" id="EYU33677.1"/>
    </source>
</evidence>
<dbReference type="InterPro" id="IPR055301">
    <property type="entry name" value="Lea14-like_2"/>
</dbReference>
<sequence>MTKRTTTICLSVAAVIAAVAVIFLILGVTVFKAKDPITTVDSVALKDLDFSVDVRKPTVHLTAVIETAVTVTNPNVVGFKYANSSALLTYRGKEVGQAPIPAGEIGGGAARGMNMTLTLMADRLVGDSHFFTDVVAGTLALRTDVRLPGKVQMLVGVPAVAYAACDLEIHLASRGVKQTCHYKTKL</sequence>
<protein>
    <recommendedName>
        <fullName evidence="2">Late embryogenesis abundant protein LEA-2 subgroup domain-containing protein</fullName>
    </recommendedName>
</protein>
<keyword evidence="1" id="KW-0812">Transmembrane</keyword>
<keyword evidence="1" id="KW-0472">Membrane</keyword>
<dbReference type="SUPFAM" id="SSF117070">
    <property type="entry name" value="LEA14-like"/>
    <property type="match status" value="1"/>
</dbReference>
<evidence type="ECO:0000313" key="4">
    <source>
        <dbReference type="Proteomes" id="UP000030748"/>
    </source>
</evidence>
<dbReference type="AlphaFoldDB" id="A0A022QYI7"/>
<accession>A0A022QYI7</accession>
<dbReference type="KEGG" id="egt:105961867"/>
<keyword evidence="4" id="KW-1185">Reference proteome</keyword>
<dbReference type="Pfam" id="PF03168">
    <property type="entry name" value="LEA_2"/>
    <property type="match status" value="1"/>
</dbReference>
<dbReference type="STRING" id="4155.A0A022QYI7"/>
<dbReference type="PhylomeDB" id="A0A022QYI7"/>
<name>A0A022QYI7_ERYGU</name>
<feature type="domain" description="Late embryogenesis abundant protein LEA-2 subgroup" evidence="2">
    <location>
        <begin position="69"/>
        <end position="154"/>
    </location>
</feature>
<keyword evidence="1" id="KW-1133">Transmembrane helix</keyword>
<reference evidence="3 4" key="1">
    <citation type="journal article" date="2013" name="Proc. Natl. Acad. Sci. U.S.A.">
        <title>Fine-scale variation in meiotic recombination in Mimulus inferred from population shotgun sequencing.</title>
        <authorList>
            <person name="Hellsten U."/>
            <person name="Wright K.M."/>
            <person name="Jenkins J."/>
            <person name="Shu S."/>
            <person name="Yuan Y."/>
            <person name="Wessler S.R."/>
            <person name="Schmutz J."/>
            <person name="Willis J.H."/>
            <person name="Rokhsar D.S."/>
        </authorList>
    </citation>
    <scope>NUCLEOTIDE SEQUENCE [LARGE SCALE GENOMIC DNA]</scope>
    <source>
        <strain evidence="4">cv. DUN x IM62</strain>
    </source>
</reference>
<dbReference type="OMA" id="QYIAMAM"/>
<evidence type="ECO:0000256" key="1">
    <source>
        <dbReference type="SAM" id="Phobius"/>
    </source>
</evidence>